<evidence type="ECO:0008006" key="5">
    <source>
        <dbReference type="Google" id="ProtNLM"/>
    </source>
</evidence>
<dbReference type="Proteomes" id="UP000054107">
    <property type="component" value="Unassembled WGS sequence"/>
</dbReference>
<feature type="region of interest" description="Disordered" evidence="1">
    <location>
        <begin position="176"/>
        <end position="238"/>
    </location>
</feature>
<feature type="compositionally biased region" description="Low complexity" evidence="1">
    <location>
        <begin position="208"/>
        <end position="235"/>
    </location>
</feature>
<dbReference type="EMBL" id="LN734024">
    <property type="protein sequence ID" value="CEP19447.1"/>
    <property type="molecule type" value="Genomic_DNA"/>
</dbReference>
<feature type="compositionally biased region" description="Polar residues" evidence="1">
    <location>
        <begin position="312"/>
        <end position="349"/>
    </location>
</feature>
<reference evidence="3 4" key="1">
    <citation type="submission" date="2014-09" db="EMBL/GenBank/DDBJ databases">
        <authorList>
            <person name="Ellenberger Sabrina"/>
        </authorList>
    </citation>
    <scope>NUCLEOTIDE SEQUENCE [LARGE SCALE GENOMIC DNA]</scope>
    <source>
        <strain evidence="3 4">CBS 412.66</strain>
    </source>
</reference>
<evidence type="ECO:0000313" key="3">
    <source>
        <dbReference type="EMBL" id="CEP19447.1"/>
    </source>
</evidence>
<organism evidence="3 4">
    <name type="scientific">Parasitella parasitica</name>
    <dbReference type="NCBI Taxonomy" id="35722"/>
    <lineage>
        <taxon>Eukaryota</taxon>
        <taxon>Fungi</taxon>
        <taxon>Fungi incertae sedis</taxon>
        <taxon>Mucoromycota</taxon>
        <taxon>Mucoromycotina</taxon>
        <taxon>Mucoromycetes</taxon>
        <taxon>Mucorales</taxon>
        <taxon>Mucorineae</taxon>
        <taxon>Mucoraceae</taxon>
        <taxon>Parasitella</taxon>
    </lineage>
</organism>
<keyword evidence="4" id="KW-1185">Reference proteome</keyword>
<dbReference type="STRING" id="35722.A0A0B7NPZ3"/>
<accession>A0A0B7NPZ3</accession>
<feature type="compositionally biased region" description="Low complexity" evidence="1">
    <location>
        <begin position="350"/>
        <end position="371"/>
    </location>
</feature>
<feature type="compositionally biased region" description="Low complexity" evidence="1">
    <location>
        <begin position="177"/>
        <end position="200"/>
    </location>
</feature>
<protein>
    <recommendedName>
        <fullName evidence="5">Secreted protein</fullName>
    </recommendedName>
</protein>
<name>A0A0B7NPZ3_9FUNG</name>
<gene>
    <name evidence="3" type="primary">PARPA_13762.1 scaffold 47024</name>
</gene>
<feature type="compositionally biased region" description="Polar residues" evidence="1">
    <location>
        <begin position="277"/>
        <end position="300"/>
    </location>
</feature>
<keyword evidence="2" id="KW-0732">Signal</keyword>
<dbReference type="AlphaFoldDB" id="A0A0B7NPZ3"/>
<evidence type="ECO:0000313" key="4">
    <source>
        <dbReference type="Proteomes" id="UP000054107"/>
    </source>
</evidence>
<evidence type="ECO:0000256" key="2">
    <source>
        <dbReference type="SAM" id="SignalP"/>
    </source>
</evidence>
<feature type="chain" id="PRO_5002135581" description="Secreted protein" evidence="2">
    <location>
        <begin position="24"/>
        <end position="410"/>
    </location>
</feature>
<dbReference type="OrthoDB" id="3044029at2759"/>
<proteinExistence type="predicted"/>
<feature type="signal peptide" evidence="2">
    <location>
        <begin position="1"/>
        <end position="23"/>
    </location>
</feature>
<feature type="compositionally biased region" description="Polar residues" evidence="1">
    <location>
        <begin position="254"/>
        <end position="268"/>
    </location>
</feature>
<feature type="region of interest" description="Disordered" evidence="1">
    <location>
        <begin position="250"/>
        <end position="371"/>
    </location>
</feature>
<sequence>MVAIHACSLVIATVSLLSSYVNAYGQIAQVVNSKNFCVFLPPNDSTNRIIADTEWNAQAFCIGNTPKATNAGKLDPDFIQSAHYLKTDQYVQVTGQINPAKANLIATDEGGQMDIKAPKYSSCAGWKFYVNLIEPASNTYCMRCCNDDRTCNRGISEKGCSHIIPGDYSGPYGVNGSTASSADASSTTNPSSSTKIITTQKSKKTSSTKKNTSATSAKAAPTEDTAANDATRAADGSNDFGTFDSIKAAHGSDASGTSDSVKASQESDASAAPDSVKASQESNASEAPDSVQASQGSNAHGTPDSAKAVRGSDTSEASNTSNDTSGKASSDNADDTTTVSPPVNSDPVLSSTSRPPSSSTSAASGTTTPDAKMLSQNDKVFEQSINGAGQFRPTIVALATIMVTMAMMVL</sequence>
<evidence type="ECO:0000256" key="1">
    <source>
        <dbReference type="SAM" id="MobiDB-lite"/>
    </source>
</evidence>